<dbReference type="PANTHER" id="PTHR39327">
    <property type="match status" value="1"/>
</dbReference>
<name>C5B3W7_METEA</name>
<dbReference type="InterPro" id="IPR010319">
    <property type="entry name" value="Transglutaminase-like_Cys_pept"/>
</dbReference>
<organism evidence="2 3">
    <name type="scientific">Methylorubrum extorquens (strain ATCC 14718 / DSM 1338 / JCM 2805 / NCIMB 9133 / AM1)</name>
    <name type="common">Methylobacterium extorquens</name>
    <dbReference type="NCBI Taxonomy" id="272630"/>
    <lineage>
        <taxon>Bacteria</taxon>
        <taxon>Pseudomonadati</taxon>
        <taxon>Pseudomonadota</taxon>
        <taxon>Alphaproteobacteria</taxon>
        <taxon>Hyphomicrobiales</taxon>
        <taxon>Methylobacteriaceae</taxon>
        <taxon>Methylorubrum</taxon>
    </lineage>
</organism>
<proteinExistence type="predicted"/>
<accession>C5B3W7</accession>
<gene>
    <name evidence="2" type="ordered locus">MexAM1_META2p0255</name>
</gene>
<dbReference type="Pfam" id="PF06035">
    <property type="entry name" value="Peptidase_C93"/>
    <property type="match status" value="1"/>
</dbReference>
<dbReference type="Gene3D" id="3.10.620.30">
    <property type="match status" value="1"/>
</dbReference>
<dbReference type="AlphaFoldDB" id="C5B3W7"/>
<dbReference type="OrthoDB" id="7206808at2"/>
<keyword evidence="2" id="KW-0614">Plasmid</keyword>
<evidence type="ECO:0000313" key="3">
    <source>
        <dbReference type="Proteomes" id="UP000009081"/>
    </source>
</evidence>
<dbReference type="Proteomes" id="UP000009081">
    <property type="component" value="Plasmid megaplasmid"/>
</dbReference>
<protein>
    <recommendedName>
        <fullName evidence="4">Transglutaminase</fullName>
    </recommendedName>
</protein>
<dbReference type="PANTHER" id="PTHR39327:SF1">
    <property type="entry name" value="BLR5470 PROTEIN"/>
    <property type="match status" value="1"/>
</dbReference>
<geneLocation type="plasmid" evidence="2 3">
    <name>megaplasmid</name>
</geneLocation>
<dbReference type="KEGG" id="mea:Mex_2p0255"/>
<evidence type="ECO:0000313" key="2">
    <source>
        <dbReference type="EMBL" id="ACS43149.1"/>
    </source>
</evidence>
<feature type="chain" id="PRO_5002948510" description="Transglutaminase" evidence="1">
    <location>
        <begin position="19"/>
        <end position="216"/>
    </location>
</feature>
<evidence type="ECO:0000256" key="1">
    <source>
        <dbReference type="SAM" id="SignalP"/>
    </source>
</evidence>
<dbReference type="EMBL" id="CP001511">
    <property type="protein sequence ID" value="ACS43149.1"/>
    <property type="molecule type" value="Genomic_DNA"/>
</dbReference>
<feature type="signal peptide" evidence="1">
    <location>
        <begin position="1"/>
        <end position="18"/>
    </location>
</feature>
<sequence length="216" mass="23327">MIRSFTTAVLLLGTVALAPVADARGRDRYPPSAGSLSPGGEAPSIKAWSEFCSSGFYARECAVDRSEPQRIVLTPALWRHIVSVNRGVNASIASVSDEDHRGRRDVWDLAEDRKGDCEDYALLKRKLLAGAGLPRRAMRMTAVADGADMGHAVLTLITDRGDFVLDNRTNEVMGWADTGYTFVKRESQDEVGWVSLGNTPTAPAGPRPAWASAIAL</sequence>
<keyword evidence="1" id="KW-0732">Signal</keyword>
<dbReference type="HOGENOM" id="CLU_092032_1_0_5"/>
<dbReference type="RefSeq" id="WP_012753634.1">
    <property type="nucleotide sequence ID" value="NC_012811.1"/>
</dbReference>
<evidence type="ECO:0008006" key="4">
    <source>
        <dbReference type="Google" id="ProtNLM"/>
    </source>
</evidence>
<keyword evidence="3" id="KW-1185">Reference proteome</keyword>
<reference evidence="2 3" key="1">
    <citation type="journal article" date="2009" name="PLoS ONE">
        <title>Methylobacterium genome sequences: a reference blueprint to investigate microbial metabolism of C1 compounds from natural and industrial sources.</title>
        <authorList>
            <person name="Vuilleumier S."/>
            <person name="Chistoserdova L."/>
            <person name="Lee M.-C."/>
            <person name="Bringel F."/>
            <person name="Lajus A."/>
            <person name="Zhou Y."/>
            <person name="Gourion B."/>
            <person name="Barbe V."/>
            <person name="Chang J."/>
            <person name="Cruveiller S."/>
            <person name="Dossat C."/>
            <person name="Gillett W."/>
            <person name="Gruffaz C."/>
            <person name="Haugen E."/>
            <person name="Hourcade E."/>
            <person name="Levy R."/>
            <person name="Mangenot S."/>
            <person name="Muller E."/>
            <person name="Nadalig T."/>
            <person name="Pagni M."/>
            <person name="Penny C."/>
            <person name="Peyraud R."/>
            <person name="Robinson D.G."/>
            <person name="Roche D."/>
            <person name="Rouy Z."/>
            <person name="Saenampechek C."/>
            <person name="Salvignol G."/>
            <person name="Vallenet D."/>
            <person name="Wu Z."/>
            <person name="Marx C.J."/>
            <person name="Vorholt J.A."/>
            <person name="Olson M.V."/>
            <person name="Kaul R."/>
            <person name="Weissenbach J."/>
            <person name="Medigue C."/>
            <person name="Lidstrom M.E."/>
        </authorList>
    </citation>
    <scope>NUCLEOTIDE SEQUENCE [LARGE SCALE GENOMIC DNA]</scope>
    <source>
        <strain evidence="3">ATCC 14718 / DSM 1338 / JCM 2805 / NCIMB 9133 / AM1</strain>
    </source>
</reference>